<dbReference type="SMART" id="SM00387">
    <property type="entry name" value="HATPase_c"/>
    <property type="match status" value="1"/>
</dbReference>
<dbReference type="PROSITE" id="PS50885">
    <property type="entry name" value="HAMP"/>
    <property type="match status" value="1"/>
</dbReference>
<dbReference type="PRINTS" id="PR00344">
    <property type="entry name" value="BCTRLSENSOR"/>
</dbReference>
<evidence type="ECO:0000256" key="1">
    <source>
        <dbReference type="ARBA" id="ARBA00000085"/>
    </source>
</evidence>
<dbReference type="InterPro" id="IPR004358">
    <property type="entry name" value="Sig_transdc_His_kin-like_C"/>
</dbReference>
<reference evidence="17" key="1">
    <citation type="journal article" date="2016" name="Genome Announc.">
        <title>Draft genomes of two strains of Paenibacillus glucanolyticus with capability to degrade lignocellulose.</title>
        <authorList>
            <person name="Mathews S.L."/>
            <person name="Pawlak J."/>
            <person name="Grunden A.M."/>
        </authorList>
    </citation>
    <scope>NUCLEOTIDE SEQUENCE [LARGE SCALE GENOMIC DNA]</scope>
    <source>
        <strain evidence="17">SLM1</strain>
    </source>
</reference>
<organism evidence="17 18">
    <name type="scientific">Paenibacillus glucanolyticus</name>
    <dbReference type="NCBI Taxonomy" id="59843"/>
    <lineage>
        <taxon>Bacteria</taxon>
        <taxon>Bacillati</taxon>
        <taxon>Bacillota</taxon>
        <taxon>Bacilli</taxon>
        <taxon>Bacillales</taxon>
        <taxon>Paenibacillaceae</taxon>
        <taxon>Paenibacillus</taxon>
    </lineage>
</organism>
<evidence type="ECO:0000256" key="2">
    <source>
        <dbReference type="ARBA" id="ARBA00004651"/>
    </source>
</evidence>
<proteinExistence type="predicted"/>
<dbReference type="Gene3D" id="3.30.565.10">
    <property type="entry name" value="Histidine kinase-like ATPase, C-terminal domain"/>
    <property type="match status" value="1"/>
</dbReference>
<evidence type="ECO:0000256" key="10">
    <source>
        <dbReference type="ARBA" id="ARBA00022840"/>
    </source>
</evidence>
<evidence type="ECO:0000313" key="17">
    <source>
        <dbReference type="EMBL" id="KZS46567.1"/>
    </source>
</evidence>
<keyword evidence="18" id="KW-1185">Reference proteome</keyword>
<keyword evidence="13 14" id="KW-0472">Membrane</keyword>
<feature type="transmembrane region" description="Helical" evidence="14">
    <location>
        <begin position="12"/>
        <end position="31"/>
    </location>
</feature>
<feature type="domain" description="Histidine kinase" evidence="15">
    <location>
        <begin position="250"/>
        <end position="463"/>
    </location>
</feature>
<dbReference type="EMBL" id="LWMH01000001">
    <property type="protein sequence ID" value="KZS46567.1"/>
    <property type="molecule type" value="Genomic_DNA"/>
</dbReference>
<dbReference type="InterPro" id="IPR036097">
    <property type="entry name" value="HisK_dim/P_sf"/>
</dbReference>
<dbReference type="AlphaFoldDB" id="A0A163JG92"/>
<evidence type="ECO:0000256" key="3">
    <source>
        <dbReference type="ARBA" id="ARBA00012438"/>
    </source>
</evidence>
<dbReference type="SUPFAM" id="SSF158472">
    <property type="entry name" value="HAMP domain-like"/>
    <property type="match status" value="1"/>
</dbReference>
<dbReference type="Pfam" id="PF00672">
    <property type="entry name" value="HAMP"/>
    <property type="match status" value="1"/>
</dbReference>
<evidence type="ECO:0000256" key="13">
    <source>
        <dbReference type="ARBA" id="ARBA00023136"/>
    </source>
</evidence>
<dbReference type="Pfam" id="PF00512">
    <property type="entry name" value="HisKA"/>
    <property type="match status" value="1"/>
</dbReference>
<keyword evidence="11 14" id="KW-1133">Transmembrane helix</keyword>
<comment type="subcellular location">
    <subcellularLocation>
        <location evidence="2">Cell membrane</location>
        <topology evidence="2">Multi-pass membrane protein</topology>
    </subcellularLocation>
</comment>
<dbReference type="CDD" id="cd00082">
    <property type="entry name" value="HisKA"/>
    <property type="match status" value="1"/>
</dbReference>
<evidence type="ECO:0000259" key="15">
    <source>
        <dbReference type="PROSITE" id="PS50109"/>
    </source>
</evidence>
<dbReference type="InterPro" id="IPR003660">
    <property type="entry name" value="HAMP_dom"/>
</dbReference>
<dbReference type="CDD" id="cd06225">
    <property type="entry name" value="HAMP"/>
    <property type="match status" value="1"/>
</dbReference>
<dbReference type="PROSITE" id="PS50109">
    <property type="entry name" value="HIS_KIN"/>
    <property type="match status" value="1"/>
</dbReference>
<evidence type="ECO:0000259" key="16">
    <source>
        <dbReference type="PROSITE" id="PS50885"/>
    </source>
</evidence>
<sequence length="473" mass="53835">MSKLSKKLIIRITLVLSAVFIVSLALNTYFLPKYVLYQQKQKLAEVSSHVLSMEKKRLLEEIAELEQTYRVTIVYADLAESEDQLNDRLKTRLNEKRITLSRFWLTTDNIDTLREGGRVNKIYDQPKLKSNFLVNFLPMEGNVVAVGESIPYTSDTISMVNQFNVYIWSGALVVLILLSVLFTTRIVKPLAKLNETAEAISNLTFTKADIRTGDEVEELAERINSMSTKLESAHVTLEGKNEELRRFIADISHELRTPLALIKAYATGIQDGLDDGTYTEIIRNKTDDMTEMVDRLLLFSKLQVEPYTHAPVEIRQLLTGILDTYRLSFEQQGLSVQFEDLLPPEGGMVMADEAKLASVFHNLLTNAMKYTADETIRVRAERRVGVFHFEITNAVGPSARSPVDWDHVWEPFYVMESSRSKLYSGTGLGLSIVRTILEKHHAIYGVRPDADEVTFYFSLPFMDHHSDPEIVRS</sequence>
<evidence type="ECO:0000256" key="12">
    <source>
        <dbReference type="ARBA" id="ARBA00023012"/>
    </source>
</evidence>
<keyword evidence="9 17" id="KW-0418">Kinase</keyword>
<evidence type="ECO:0000256" key="14">
    <source>
        <dbReference type="SAM" id="Phobius"/>
    </source>
</evidence>
<evidence type="ECO:0000256" key="8">
    <source>
        <dbReference type="ARBA" id="ARBA00022741"/>
    </source>
</evidence>
<gene>
    <name evidence="17" type="ORF">AWU65_11885</name>
</gene>
<keyword evidence="5" id="KW-0597">Phosphoprotein</keyword>
<feature type="domain" description="HAMP" evidence="16">
    <location>
        <begin position="184"/>
        <end position="235"/>
    </location>
</feature>
<dbReference type="OrthoDB" id="9762826at2"/>
<evidence type="ECO:0000256" key="7">
    <source>
        <dbReference type="ARBA" id="ARBA00022692"/>
    </source>
</evidence>
<dbReference type="Pfam" id="PF02518">
    <property type="entry name" value="HATPase_c"/>
    <property type="match status" value="1"/>
</dbReference>
<dbReference type="Gene3D" id="1.10.287.130">
    <property type="match status" value="1"/>
</dbReference>
<evidence type="ECO:0000256" key="6">
    <source>
        <dbReference type="ARBA" id="ARBA00022679"/>
    </source>
</evidence>
<dbReference type="STRING" id="59843.A3958_11430"/>
<protein>
    <recommendedName>
        <fullName evidence="3">histidine kinase</fullName>
        <ecNumber evidence="3">2.7.13.3</ecNumber>
    </recommendedName>
</protein>
<evidence type="ECO:0000256" key="4">
    <source>
        <dbReference type="ARBA" id="ARBA00022475"/>
    </source>
</evidence>
<dbReference type="InterPro" id="IPR003594">
    <property type="entry name" value="HATPase_dom"/>
</dbReference>
<dbReference type="InterPro" id="IPR050398">
    <property type="entry name" value="HssS/ArlS-like"/>
</dbReference>
<dbReference type="SMART" id="SM00388">
    <property type="entry name" value="HisKA"/>
    <property type="match status" value="1"/>
</dbReference>
<evidence type="ECO:0000256" key="5">
    <source>
        <dbReference type="ARBA" id="ARBA00022553"/>
    </source>
</evidence>
<dbReference type="GO" id="GO:0005886">
    <property type="term" value="C:plasma membrane"/>
    <property type="evidence" value="ECO:0007669"/>
    <property type="project" value="UniProtKB-SubCell"/>
</dbReference>
<keyword evidence="6" id="KW-0808">Transferase</keyword>
<keyword evidence="7 14" id="KW-0812">Transmembrane</keyword>
<dbReference type="SUPFAM" id="SSF55874">
    <property type="entry name" value="ATPase domain of HSP90 chaperone/DNA topoisomerase II/histidine kinase"/>
    <property type="match status" value="1"/>
</dbReference>
<keyword evidence="12" id="KW-0902">Two-component regulatory system</keyword>
<keyword evidence="10" id="KW-0067">ATP-binding</keyword>
<dbReference type="InterPro" id="IPR005467">
    <property type="entry name" value="His_kinase_dom"/>
</dbReference>
<dbReference type="InterPro" id="IPR036890">
    <property type="entry name" value="HATPase_C_sf"/>
</dbReference>
<dbReference type="PANTHER" id="PTHR45528">
    <property type="entry name" value="SENSOR HISTIDINE KINASE CPXA"/>
    <property type="match status" value="1"/>
</dbReference>
<evidence type="ECO:0000313" key="18">
    <source>
        <dbReference type="Proteomes" id="UP000076796"/>
    </source>
</evidence>
<name>A0A163JG92_9BACL</name>
<accession>A0A163JG92</accession>
<dbReference type="InterPro" id="IPR003661">
    <property type="entry name" value="HisK_dim/P_dom"/>
</dbReference>
<dbReference type="Gene3D" id="6.10.340.10">
    <property type="match status" value="1"/>
</dbReference>
<dbReference type="GO" id="GO:0000155">
    <property type="term" value="F:phosphorelay sensor kinase activity"/>
    <property type="evidence" value="ECO:0007669"/>
    <property type="project" value="InterPro"/>
</dbReference>
<dbReference type="GeneID" id="97558107"/>
<evidence type="ECO:0000256" key="11">
    <source>
        <dbReference type="ARBA" id="ARBA00022989"/>
    </source>
</evidence>
<dbReference type="PANTHER" id="PTHR45528:SF1">
    <property type="entry name" value="SENSOR HISTIDINE KINASE CPXA"/>
    <property type="match status" value="1"/>
</dbReference>
<dbReference type="SUPFAM" id="SSF47384">
    <property type="entry name" value="Homodimeric domain of signal transducing histidine kinase"/>
    <property type="match status" value="1"/>
</dbReference>
<comment type="caution">
    <text evidence="17">The sequence shown here is derived from an EMBL/GenBank/DDBJ whole genome shotgun (WGS) entry which is preliminary data.</text>
</comment>
<evidence type="ECO:0000256" key="9">
    <source>
        <dbReference type="ARBA" id="ARBA00022777"/>
    </source>
</evidence>
<dbReference type="SMART" id="SM00304">
    <property type="entry name" value="HAMP"/>
    <property type="match status" value="1"/>
</dbReference>
<dbReference type="RefSeq" id="WP_063478392.1">
    <property type="nucleotide sequence ID" value="NZ_CP147845.1"/>
</dbReference>
<feature type="transmembrane region" description="Helical" evidence="14">
    <location>
        <begin position="165"/>
        <end position="184"/>
    </location>
</feature>
<dbReference type="EC" id="2.7.13.3" evidence="3"/>
<keyword evidence="8" id="KW-0547">Nucleotide-binding</keyword>
<dbReference type="Proteomes" id="UP000076796">
    <property type="component" value="Unassembled WGS sequence"/>
</dbReference>
<comment type="catalytic activity">
    <reaction evidence="1">
        <text>ATP + protein L-histidine = ADP + protein N-phospho-L-histidine.</text>
        <dbReference type="EC" id="2.7.13.3"/>
    </reaction>
</comment>
<dbReference type="GO" id="GO:0005524">
    <property type="term" value="F:ATP binding"/>
    <property type="evidence" value="ECO:0007669"/>
    <property type="project" value="UniProtKB-KW"/>
</dbReference>
<keyword evidence="4" id="KW-1003">Cell membrane</keyword>